<accession>A0A1M7S9N4</accession>
<keyword evidence="1" id="KW-0812">Transmembrane</keyword>
<dbReference type="RefSeq" id="WP_072702019.1">
    <property type="nucleotide sequence ID" value="NZ_FRDH01000005.1"/>
</dbReference>
<organism evidence="2 3">
    <name type="scientific">Butyrivibrio hungatei DSM 14810</name>
    <dbReference type="NCBI Taxonomy" id="1121132"/>
    <lineage>
        <taxon>Bacteria</taxon>
        <taxon>Bacillati</taxon>
        <taxon>Bacillota</taxon>
        <taxon>Clostridia</taxon>
        <taxon>Lachnospirales</taxon>
        <taxon>Lachnospiraceae</taxon>
        <taxon>Butyrivibrio</taxon>
    </lineage>
</organism>
<evidence type="ECO:0000313" key="3">
    <source>
        <dbReference type="Proteomes" id="UP000184097"/>
    </source>
</evidence>
<evidence type="ECO:0000256" key="1">
    <source>
        <dbReference type="SAM" id="Phobius"/>
    </source>
</evidence>
<keyword evidence="1" id="KW-0472">Membrane</keyword>
<proteinExistence type="predicted"/>
<sequence length="71" mass="8073">MKFSKEQQKLLTLFILGILLCGIAHIFPSGLNVIAAIAGFLLIGYFSVKSYEIMKEEKKEKAKETEHTERQ</sequence>
<gene>
    <name evidence="2" type="ORF">SAMN02745247_01291</name>
</gene>
<evidence type="ECO:0000313" key="2">
    <source>
        <dbReference type="EMBL" id="SHN55128.1"/>
    </source>
</evidence>
<reference evidence="2 3" key="1">
    <citation type="submission" date="2016-12" db="EMBL/GenBank/DDBJ databases">
        <authorList>
            <person name="Song W.-J."/>
            <person name="Kurnit D.M."/>
        </authorList>
    </citation>
    <scope>NUCLEOTIDE SEQUENCE [LARGE SCALE GENOMIC DNA]</scope>
    <source>
        <strain evidence="2 3">DSM 14810</strain>
    </source>
</reference>
<dbReference type="EMBL" id="FRDH01000005">
    <property type="protein sequence ID" value="SHN55128.1"/>
    <property type="molecule type" value="Genomic_DNA"/>
</dbReference>
<feature type="transmembrane region" description="Helical" evidence="1">
    <location>
        <begin position="34"/>
        <end position="51"/>
    </location>
</feature>
<keyword evidence="1" id="KW-1133">Transmembrane helix</keyword>
<protein>
    <submittedName>
        <fullName evidence="2">Uncharacterized protein</fullName>
    </submittedName>
</protein>
<dbReference type="Proteomes" id="UP000184097">
    <property type="component" value="Unassembled WGS sequence"/>
</dbReference>
<name>A0A1M7S9N4_9FIRM</name>
<dbReference type="AlphaFoldDB" id="A0A1M7S9N4"/>